<dbReference type="Pfam" id="PF01195">
    <property type="entry name" value="Pept_tRNA_hydro"/>
    <property type="match status" value="1"/>
</dbReference>
<keyword evidence="7" id="KW-0963">Cytoplasm</keyword>
<dbReference type="GO" id="GO:0004045">
    <property type="term" value="F:peptidyl-tRNA hydrolase activity"/>
    <property type="evidence" value="ECO:0007669"/>
    <property type="project" value="UniProtKB-UniRule"/>
</dbReference>
<feature type="site" description="Stabilizes the basic form of H active site to accept a proton" evidence="7">
    <location>
        <position position="91"/>
    </location>
</feature>
<evidence type="ECO:0000313" key="8">
    <source>
        <dbReference type="EMBL" id="ALH80011.1"/>
    </source>
</evidence>
<evidence type="ECO:0000256" key="2">
    <source>
        <dbReference type="ARBA" id="ARBA00022555"/>
    </source>
</evidence>
<dbReference type="GO" id="GO:0005737">
    <property type="term" value="C:cytoplasm"/>
    <property type="evidence" value="ECO:0007669"/>
    <property type="project" value="UniProtKB-SubCell"/>
</dbReference>
<dbReference type="PANTHER" id="PTHR17224:SF1">
    <property type="entry name" value="PEPTIDYL-TRNA HYDROLASE"/>
    <property type="match status" value="1"/>
</dbReference>
<protein>
    <recommendedName>
        <fullName evidence="6 7">Peptidyl-tRNA hydrolase</fullName>
        <shortName evidence="7">Pth</shortName>
        <ecNumber evidence="1 7">3.1.1.29</ecNumber>
    </recommendedName>
</protein>
<reference evidence="8 9" key="1">
    <citation type="journal article" date="2015" name="Genome Announc.">
        <title>Complete Genome Sequence of Polypropylene Glycol- and Polyethylene Glycol-Degrading Sphingopyxis macrogoltabida Strain EY-1.</title>
        <authorList>
            <person name="Ohtsubo Y."/>
            <person name="Nagata Y."/>
            <person name="Numata M."/>
            <person name="Tsuchikane K."/>
            <person name="Hosoyama A."/>
            <person name="Yamazoe A."/>
            <person name="Tsuda M."/>
            <person name="Fujita N."/>
            <person name="Kawai F."/>
        </authorList>
    </citation>
    <scope>NUCLEOTIDE SEQUENCE [LARGE SCALE GENOMIC DNA]</scope>
    <source>
        <strain evidence="8 9">EY-1</strain>
    </source>
</reference>
<evidence type="ECO:0000256" key="1">
    <source>
        <dbReference type="ARBA" id="ARBA00013260"/>
    </source>
</evidence>
<comment type="function">
    <text evidence="7">Hydrolyzes ribosome-free peptidyl-tRNAs (with 1 or more amino acids incorporated), which drop off the ribosome during protein synthesis, or as a result of ribosome stalling.</text>
</comment>
<dbReference type="PATRIC" id="fig|33050.5.peg.1335"/>
<comment type="subcellular location">
    <subcellularLocation>
        <location evidence="7">Cytoplasm</location>
    </subcellularLocation>
</comment>
<dbReference type="OrthoDB" id="9800507at2"/>
<evidence type="ECO:0000256" key="6">
    <source>
        <dbReference type="ARBA" id="ARBA00050038"/>
    </source>
</evidence>
<keyword evidence="4 7" id="KW-0694">RNA-binding</keyword>
<evidence type="ECO:0000256" key="3">
    <source>
        <dbReference type="ARBA" id="ARBA00022801"/>
    </source>
</evidence>
<dbReference type="Proteomes" id="UP000058074">
    <property type="component" value="Chromosome"/>
</dbReference>
<dbReference type="GO" id="GO:0072344">
    <property type="term" value="P:rescue of stalled ribosome"/>
    <property type="evidence" value="ECO:0007669"/>
    <property type="project" value="UniProtKB-UniRule"/>
</dbReference>
<dbReference type="KEGG" id="smag:AN936_06410"/>
<comment type="catalytic activity">
    <reaction evidence="7">
        <text>an N-acyl-L-alpha-aminoacyl-tRNA + H2O = an N-acyl-L-amino acid + a tRNA + H(+)</text>
        <dbReference type="Rhea" id="RHEA:54448"/>
        <dbReference type="Rhea" id="RHEA-COMP:10123"/>
        <dbReference type="Rhea" id="RHEA-COMP:13883"/>
        <dbReference type="ChEBI" id="CHEBI:15377"/>
        <dbReference type="ChEBI" id="CHEBI:15378"/>
        <dbReference type="ChEBI" id="CHEBI:59874"/>
        <dbReference type="ChEBI" id="CHEBI:78442"/>
        <dbReference type="ChEBI" id="CHEBI:138191"/>
        <dbReference type="EC" id="3.1.1.29"/>
    </reaction>
</comment>
<organism evidence="8 9">
    <name type="scientific">Sphingopyxis macrogoltabida</name>
    <name type="common">Sphingomonas macrogoltabidus</name>
    <dbReference type="NCBI Taxonomy" id="33050"/>
    <lineage>
        <taxon>Bacteria</taxon>
        <taxon>Pseudomonadati</taxon>
        <taxon>Pseudomonadota</taxon>
        <taxon>Alphaproteobacteria</taxon>
        <taxon>Sphingomonadales</taxon>
        <taxon>Sphingomonadaceae</taxon>
        <taxon>Sphingopyxis</taxon>
    </lineage>
</organism>
<dbReference type="PROSITE" id="PS01196">
    <property type="entry name" value="PEPT_TRNA_HYDROL_2"/>
    <property type="match status" value="1"/>
</dbReference>
<dbReference type="HAMAP" id="MF_00083">
    <property type="entry name" value="Pept_tRNA_hydro_bact"/>
    <property type="match status" value="1"/>
</dbReference>
<feature type="active site" description="Proton acceptor" evidence="7">
    <location>
        <position position="19"/>
    </location>
</feature>
<accession>A0A0N7GS85</accession>
<dbReference type="Gene3D" id="3.40.50.1470">
    <property type="entry name" value="Peptidyl-tRNA hydrolase"/>
    <property type="match status" value="1"/>
</dbReference>
<evidence type="ECO:0000256" key="7">
    <source>
        <dbReference type="HAMAP-Rule" id="MF_00083"/>
    </source>
</evidence>
<proteinExistence type="inferred from homology"/>
<feature type="binding site" evidence="7">
    <location>
        <position position="64"/>
    </location>
    <ligand>
        <name>tRNA</name>
        <dbReference type="ChEBI" id="CHEBI:17843"/>
    </ligand>
</feature>
<dbReference type="AlphaFoldDB" id="A0A0N7GS85"/>
<dbReference type="CDD" id="cd00462">
    <property type="entry name" value="PTH"/>
    <property type="match status" value="1"/>
</dbReference>
<feature type="binding site" evidence="7">
    <location>
        <position position="66"/>
    </location>
    <ligand>
        <name>tRNA</name>
        <dbReference type="ChEBI" id="CHEBI:17843"/>
    </ligand>
</feature>
<dbReference type="FunFam" id="3.40.50.1470:FF:000001">
    <property type="entry name" value="Peptidyl-tRNA hydrolase"/>
    <property type="match status" value="1"/>
</dbReference>
<dbReference type="InterPro" id="IPR036416">
    <property type="entry name" value="Pept_tRNA_hydro_sf"/>
</dbReference>
<dbReference type="RefSeq" id="WP_054587398.1">
    <property type="nucleotide sequence ID" value="NZ_CP012700.1"/>
</dbReference>
<dbReference type="EC" id="3.1.1.29" evidence="1 7"/>
<gene>
    <name evidence="7" type="primary">pth</name>
    <name evidence="8" type="ORF">AN936_06410</name>
</gene>
<dbReference type="PANTHER" id="PTHR17224">
    <property type="entry name" value="PEPTIDYL-TRNA HYDROLASE"/>
    <property type="match status" value="1"/>
</dbReference>
<feature type="binding site" evidence="7">
    <location>
        <position position="14"/>
    </location>
    <ligand>
        <name>tRNA</name>
        <dbReference type="ChEBI" id="CHEBI:17843"/>
    </ligand>
</feature>
<dbReference type="InterPro" id="IPR001328">
    <property type="entry name" value="Pept_tRNA_hydro"/>
</dbReference>
<comment type="similarity">
    <text evidence="5 7">Belongs to the PTH family.</text>
</comment>
<evidence type="ECO:0000256" key="4">
    <source>
        <dbReference type="ARBA" id="ARBA00022884"/>
    </source>
</evidence>
<feature type="site" description="Discriminates between blocked and unblocked aminoacyl-tRNA" evidence="7">
    <location>
        <position position="9"/>
    </location>
</feature>
<keyword evidence="2 7" id="KW-0820">tRNA-binding</keyword>
<dbReference type="InterPro" id="IPR018171">
    <property type="entry name" value="Pept_tRNA_hydro_CS"/>
</dbReference>
<dbReference type="GO" id="GO:0006515">
    <property type="term" value="P:protein quality control for misfolded or incompletely synthesized proteins"/>
    <property type="evidence" value="ECO:0007669"/>
    <property type="project" value="UniProtKB-UniRule"/>
</dbReference>
<keyword evidence="3 7" id="KW-0378">Hydrolase</keyword>
<comment type="subunit">
    <text evidence="7">Monomer.</text>
</comment>
<dbReference type="NCBIfam" id="TIGR00447">
    <property type="entry name" value="pth"/>
    <property type="match status" value="1"/>
</dbReference>
<sequence length="189" mass="20862">MQLWVGLGNPGPQYAMHRHNVGFMAADVIADFYDFPAPAKKFQGWVQEGRIGSQRILLLKPATFMNESGRSVRAALDFYKLTPQDVTVFYDELDLAPMKVKVKRGGGAAGHNGIRSMIQHIGDDFRRVRIGIGHPGHKDRVTGHVLGNYHKSETEPLIDLLGAIAAEAKWLADGDDVRFASDLALRLQG</sequence>
<evidence type="ECO:0000313" key="9">
    <source>
        <dbReference type="Proteomes" id="UP000058074"/>
    </source>
</evidence>
<evidence type="ECO:0000256" key="5">
    <source>
        <dbReference type="ARBA" id="ARBA00038063"/>
    </source>
</evidence>
<dbReference type="SUPFAM" id="SSF53178">
    <property type="entry name" value="Peptidyl-tRNA hydrolase-like"/>
    <property type="match status" value="1"/>
</dbReference>
<feature type="binding site" evidence="7">
    <location>
        <position position="112"/>
    </location>
    <ligand>
        <name>tRNA</name>
        <dbReference type="ChEBI" id="CHEBI:17843"/>
    </ligand>
</feature>
<name>A0A0N7GS85_SPHMC</name>
<dbReference type="EMBL" id="CP012700">
    <property type="protein sequence ID" value="ALH80011.1"/>
    <property type="molecule type" value="Genomic_DNA"/>
</dbReference>
<dbReference type="GO" id="GO:0000049">
    <property type="term" value="F:tRNA binding"/>
    <property type="evidence" value="ECO:0007669"/>
    <property type="project" value="UniProtKB-UniRule"/>
</dbReference>
<comment type="function">
    <text evidence="7">Catalyzes the release of premature peptidyl moieties from peptidyl-tRNA molecules trapped in stalled 50S ribosomal subunits, and thus maintains levels of free tRNAs and 50S ribosomes.</text>
</comment>